<evidence type="ECO:0000256" key="2">
    <source>
        <dbReference type="SAM" id="SignalP"/>
    </source>
</evidence>
<sequence length="185" mass="20169">MKYLIPVLILGLTSPLFAEATAADYYKAAEKELKAGNVEKAKTYYAATLKLDPNHGNAKYRLLSMKTLTAEARIRVRKAKLASITLPNVTFEDLTLEESLEALGAMIEKASDDTFVPNFVVDDPSGNIAKNKVNIRLRNIPASVALKYVLSQAKANDNWDAHVINIRPRNASGGATTTTTTEASE</sequence>
<gene>
    <name evidence="3" type="ORF">GCM10007100_04810</name>
</gene>
<reference evidence="3" key="2">
    <citation type="submission" date="2020-09" db="EMBL/GenBank/DDBJ databases">
        <authorList>
            <person name="Sun Q."/>
            <person name="Kim S."/>
        </authorList>
    </citation>
    <scope>NUCLEOTIDE SEQUENCE</scope>
    <source>
        <strain evidence="3">KCTC 12988</strain>
    </source>
</reference>
<dbReference type="RefSeq" id="WP_189567028.1">
    <property type="nucleotide sequence ID" value="NZ_BMXI01000002.1"/>
</dbReference>
<dbReference type="EMBL" id="BMXI01000002">
    <property type="protein sequence ID" value="GHC42878.1"/>
    <property type="molecule type" value="Genomic_DNA"/>
</dbReference>
<feature type="chain" id="PRO_5037663721" description="Tetratricopeptide repeat protein" evidence="2">
    <location>
        <begin position="19"/>
        <end position="185"/>
    </location>
</feature>
<feature type="signal peptide" evidence="2">
    <location>
        <begin position="1"/>
        <end position="18"/>
    </location>
</feature>
<dbReference type="PROSITE" id="PS50005">
    <property type="entry name" value="TPR"/>
    <property type="match status" value="1"/>
</dbReference>
<name>A0A918WFN4_9BACT</name>
<feature type="repeat" description="TPR" evidence="1">
    <location>
        <begin position="22"/>
        <end position="55"/>
    </location>
</feature>
<dbReference type="InterPro" id="IPR019734">
    <property type="entry name" value="TPR_rpt"/>
</dbReference>
<dbReference type="AlphaFoldDB" id="A0A918WFN4"/>
<accession>A0A918WFN4</accession>
<keyword evidence="2" id="KW-0732">Signal</keyword>
<protein>
    <recommendedName>
        <fullName evidence="5">Tetratricopeptide repeat protein</fullName>
    </recommendedName>
</protein>
<dbReference type="Proteomes" id="UP000644507">
    <property type="component" value="Unassembled WGS sequence"/>
</dbReference>
<proteinExistence type="predicted"/>
<comment type="caution">
    <text evidence="3">The sequence shown here is derived from an EMBL/GenBank/DDBJ whole genome shotgun (WGS) entry which is preliminary data.</text>
</comment>
<reference evidence="3" key="1">
    <citation type="journal article" date="2014" name="Int. J. Syst. Evol. Microbiol.">
        <title>Complete genome sequence of Corynebacterium casei LMG S-19264T (=DSM 44701T), isolated from a smear-ripened cheese.</title>
        <authorList>
            <consortium name="US DOE Joint Genome Institute (JGI-PGF)"/>
            <person name="Walter F."/>
            <person name="Albersmeier A."/>
            <person name="Kalinowski J."/>
            <person name="Ruckert C."/>
        </authorList>
    </citation>
    <scope>NUCLEOTIDE SEQUENCE</scope>
    <source>
        <strain evidence="3">KCTC 12988</strain>
    </source>
</reference>
<evidence type="ECO:0008006" key="5">
    <source>
        <dbReference type="Google" id="ProtNLM"/>
    </source>
</evidence>
<evidence type="ECO:0000256" key="1">
    <source>
        <dbReference type="PROSITE-ProRule" id="PRU00339"/>
    </source>
</evidence>
<keyword evidence="1" id="KW-0802">TPR repeat</keyword>
<organism evidence="3 4">
    <name type="scientific">Roseibacillus persicicus</name>
    <dbReference type="NCBI Taxonomy" id="454148"/>
    <lineage>
        <taxon>Bacteria</taxon>
        <taxon>Pseudomonadati</taxon>
        <taxon>Verrucomicrobiota</taxon>
        <taxon>Verrucomicrobiia</taxon>
        <taxon>Verrucomicrobiales</taxon>
        <taxon>Verrucomicrobiaceae</taxon>
        <taxon>Roseibacillus</taxon>
    </lineage>
</organism>
<keyword evidence="4" id="KW-1185">Reference proteome</keyword>
<evidence type="ECO:0000313" key="3">
    <source>
        <dbReference type="EMBL" id="GHC42878.1"/>
    </source>
</evidence>
<evidence type="ECO:0000313" key="4">
    <source>
        <dbReference type="Proteomes" id="UP000644507"/>
    </source>
</evidence>